<dbReference type="SUPFAM" id="SSF55874">
    <property type="entry name" value="ATPase domain of HSP90 chaperone/DNA topoisomerase II/histidine kinase"/>
    <property type="match status" value="1"/>
</dbReference>
<dbReference type="SUPFAM" id="SSF47384">
    <property type="entry name" value="Homodimeric domain of signal transducing histidine kinase"/>
    <property type="match status" value="1"/>
</dbReference>
<keyword evidence="10" id="KW-0472">Membrane</keyword>
<dbReference type="InterPro" id="IPR003594">
    <property type="entry name" value="HATPase_dom"/>
</dbReference>
<dbReference type="RefSeq" id="WP_210596768.1">
    <property type="nucleotide sequence ID" value="NZ_JAGKSQ010000003.1"/>
</dbReference>
<dbReference type="Gene3D" id="3.30.565.10">
    <property type="entry name" value="Histidine kinase-like ATPase, C-terminal domain"/>
    <property type="match status" value="1"/>
</dbReference>
<keyword evidence="10" id="KW-1133">Transmembrane helix</keyword>
<evidence type="ECO:0000256" key="3">
    <source>
        <dbReference type="ARBA" id="ARBA00022553"/>
    </source>
</evidence>
<keyword evidence="4" id="KW-0808">Transferase</keyword>
<keyword evidence="5" id="KW-0547">Nucleotide-binding</keyword>
<dbReference type="InterPro" id="IPR005467">
    <property type="entry name" value="His_kinase_dom"/>
</dbReference>
<evidence type="ECO:0000256" key="5">
    <source>
        <dbReference type="ARBA" id="ARBA00022741"/>
    </source>
</evidence>
<feature type="domain" description="Histidine kinase" evidence="11">
    <location>
        <begin position="262"/>
        <end position="472"/>
    </location>
</feature>
<reference evidence="12" key="1">
    <citation type="submission" date="2021-03" db="EMBL/GenBank/DDBJ databases">
        <title>Bacillus suaedae sp. nov., isolated from Suaeda aralocaspica.</title>
        <authorList>
            <person name="Lei R.F.R."/>
        </authorList>
    </citation>
    <scope>NUCLEOTIDE SEQUENCE</scope>
    <source>
        <strain evidence="12">YZJH907-2</strain>
    </source>
</reference>
<gene>
    <name evidence="12" type="ORF">J7W16_07935</name>
</gene>
<dbReference type="InterPro" id="IPR036890">
    <property type="entry name" value="HATPase_C_sf"/>
</dbReference>
<evidence type="ECO:0000313" key="13">
    <source>
        <dbReference type="Proteomes" id="UP000678228"/>
    </source>
</evidence>
<dbReference type="GO" id="GO:0000155">
    <property type="term" value="F:phosphorelay sensor kinase activity"/>
    <property type="evidence" value="ECO:0007669"/>
    <property type="project" value="InterPro"/>
</dbReference>
<dbReference type="PROSITE" id="PS50109">
    <property type="entry name" value="HIS_KIN"/>
    <property type="match status" value="1"/>
</dbReference>
<feature type="transmembrane region" description="Helical" evidence="10">
    <location>
        <begin position="29"/>
        <end position="52"/>
    </location>
</feature>
<feature type="transmembrane region" description="Helical" evidence="10">
    <location>
        <begin position="189"/>
        <end position="208"/>
    </location>
</feature>
<evidence type="ECO:0000259" key="11">
    <source>
        <dbReference type="PROSITE" id="PS50109"/>
    </source>
</evidence>
<dbReference type="PANTHER" id="PTHR43065:SF10">
    <property type="entry name" value="PEROXIDE STRESS-ACTIVATED HISTIDINE KINASE MAK3"/>
    <property type="match status" value="1"/>
</dbReference>
<keyword evidence="3" id="KW-0597">Phosphoprotein</keyword>
<organism evidence="12 13">
    <name type="scientific">Halalkalibacter suaedae</name>
    <dbReference type="NCBI Taxonomy" id="2822140"/>
    <lineage>
        <taxon>Bacteria</taxon>
        <taxon>Bacillati</taxon>
        <taxon>Bacillota</taxon>
        <taxon>Bacilli</taxon>
        <taxon>Bacillales</taxon>
        <taxon>Bacillaceae</taxon>
        <taxon>Halalkalibacter</taxon>
    </lineage>
</organism>
<comment type="catalytic activity">
    <reaction evidence="1">
        <text>ATP + protein L-histidine = ADP + protein N-phospho-L-histidine.</text>
        <dbReference type="EC" id="2.7.13.3"/>
    </reaction>
</comment>
<evidence type="ECO:0000256" key="1">
    <source>
        <dbReference type="ARBA" id="ARBA00000085"/>
    </source>
</evidence>
<feature type="coiled-coil region" evidence="9">
    <location>
        <begin position="291"/>
        <end position="318"/>
    </location>
</feature>
<evidence type="ECO:0000256" key="4">
    <source>
        <dbReference type="ARBA" id="ARBA00022679"/>
    </source>
</evidence>
<keyword evidence="9" id="KW-0175">Coiled coil</keyword>
<sequence>MSTSFFIIAIGCLPIVLALNVLKMYKGSPLAIALLLFMISISLWQLDVSVLYLEGILPEEAIFWLFRLLRIGVIAGVPIAFYTAYLILKKHTVPFKKHSLLGFLLSIFNKKALWLLMAWSVFIYVINWSNWGIKEIELTEASKLGTKLYFPIYGELHFLFLIHTGSIFFLLLVVLFVTKTIPNQYLRSFLTTFSLCAIFLFLTGYLNFIPATGAILGSMGVVVFSSIIVFAFVKMNTLMTINYNRLVERQKKLDYTGDIATSLIHEVKNNLQIIKAYSKLLPRSSPLPEESRRMVNMIEKASNQLEELTQSYSEYLHTKAIDFKITDVSKIIQEAIDITSNLVENNRVELIFENKCTPLKAYVSETYLKQVFVNLIKNSCEAIDDENKQRRITIRSLIVDDQIIIDVIDTGDGIPLDQWEYIFDPFISTKKSGMGAGLPFVRKIIFEHRGEIKVSQSSEKGTTFRMILPQYEHSYFQ</sequence>
<dbReference type="GO" id="GO:0005524">
    <property type="term" value="F:ATP binding"/>
    <property type="evidence" value="ECO:0007669"/>
    <property type="project" value="UniProtKB-KW"/>
</dbReference>
<dbReference type="SMART" id="SM00387">
    <property type="entry name" value="HATPase_c"/>
    <property type="match status" value="1"/>
</dbReference>
<name>A0A940WVG7_9BACI</name>
<protein>
    <recommendedName>
        <fullName evidence="2">histidine kinase</fullName>
        <ecNumber evidence="2">2.7.13.3</ecNumber>
    </recommendedName>
</protein>
<evidence type="ECO:0000256" key="10">
    <source>
        <dbReference type="SAM" id="Phobius"/>
    </source>
</evidence>
<dbReference type="Pfam" id="PF02518">
    <property type="entry name" value="HATPase_c"/>
    <property type="match status" value="1"/>
</dbReference>
<feature type="transmembrane region" description="Helical" evidence="10">
    <location>
        <begin position="214"/>
        <end position="233"/>
    </location>
</feature>
<dbReference type="Proteomes" id="UP000678228">
    <property type="component" value="Unassembled WGS sequence"/>
</dbReference>
<proteinExistence type="predicted"/>
<keyword evidence="6 12" id="KW-0418">Kinase</keyword>
<keyword evidence="8" id="KW-0902">Two-component regulatory system</keyword>
<keyword evidence="13" id="KW-1185">Reference proteome</keyword>
<keyword evidence="7" id="KW-0067">ATP-binding</keyword>
<dbReference type="PRINTS" id="PR00344">
    <property type="entry name" value="BCTRLSENSOR"/>
</dbReference>
<dbReference type="InterPro" id="IPR036097">
    <property type="entry name" value="HisK_dim/P_sf"/>
</dbReference>
<evidence type="ECO:0000256" key="6">
    <source>
        <dbReference type="ARBA" id="ARBA00022777"/>
    </source>
</evidence>
<dbReference type="PANTHER" id="PTHR43065">
    <property type="entry name" value="SENSOR HISTIDINE KINASE"/>
    <property type="match status" value="1"/>
</dbReference>
<feature type="transmembrane region" description="Helical" evidence="10">
    <location>
        <begin position="6"/>
        <end position="22"/>
    </location>
</feature>
<feature type="transmembrane region" description="Helical" evidence="10">
    <location>
        <begin position="64"/>
        <end position="88"/>
    </location>
</feature>
<evidence type="ECO:0000256" key="9">
    <source>
        <dbReference type="SAM" id="Coils"/>
    </source>
</evidence>
<comment type="caution">
    <text evidence="12">The sequence shown here is derived from an EMBL/GenBank/DDBJ whole genome shotgun (WGS) entry which is preliminary data.</text>
</comment>
<dbReference type="AlphaFoldDB" id="A0A940WVG7"/>
<evidence type="ECO:0000313" key="12">
    <source>
        <dbReference type="EMBL" id="MBP3951063.1"/>
    </source>
</evidence>
<keyword evidence="10" id="KW-0812">Transmembrane</keyword>
<dbReference type="EC" id="2.7.13.3" evidence="2"/>
<dbReference type="InterPro" id="IPR004358">
    <property type="entry name" value="Sig_transdc_His_kin-like_C"/>
</dbReference>
<dbReference type="EMBL" id="JAGKSQ010000003">
    <property type="protein sequence ID" value="MBP3951063.1"/>
    <property type="molecule type" value="Genomic_DNA"/>
</dbReference>
<feature type="transmembrane region" description="Helical" evidence="10">
    <location>
        <begin position="156"/>
        <end position="177"/>
    </location>
</feature>
<dbReference type="Gene3D" id="1.10.287.130">
    <property type="match status" value="1"/>
</dbReference>
<evidence type="ECO:0000256" key="7">
    <source>
        <dbReference type="ARBA" id="ARBA00022840"/>
    </source>
</evidence>
<evidence type="ECO:0000256" key="8">
    <source>
        <dbReference type="ARBA" id="ARBA00023012"/>
    </source>
</evidence>
<feature type="transmembrane region" description="Helical" evidence="10">
    <location>
        <begin position="100"/>
        <end position="126"/>
    </location>
</feature>
<accession>A0A940WVG7</accession>
<evidence type="ECO:0000256" key="2">
    <source>
        <dbReference type="ARBA" id="ARBA00012438"/>
    </source>
</evidence>